<dbReference type="InterPro" id="IPR037500">
    <property type="entry name" value="Msp1"/>
</dbReference>
<dbReference type="PANTHER" id="PTHR35768:SF1">
    <property type="entry name" value="PROTEIN MULTIPOLAR SPINDLE 1"/>
    <property type="match status" value="1"/>
</dbReference>
<reference evidence="2" key="1">
    <citation type="submission" date="2019-12" db="EMBL/GenBank/DDBJ databases">
        <title>Genome sequencing and annotation of Brassica cretica.</title>
        <authorList>
            <person name="Studholme D.J."/>
            <person name="Sarris P."/>
        </authorList>
    </citation>
    <scope>NUCLEOTIDE SEQUENCE</scope>
    <source>
        <strain evidence="2">PFS-109/04</strain>
        <tissue evidence="2">Leaf</tissue>
    </source>
</reference>
<dbReference type="GO" id="GO:0000212">
    <property type="term" value="P:meiotic spindle organization"/>
    <property type="evidence" value="ECO:0007669"/>
    <property type="project" value="InterPro"/>
</dbReference>
<proteinExistence type="predicted"/>
<dbReference type="GO" id="GO:0007059">
    <property type="term" value="P:chromosome segregation"/>
    <property type="evidence" value="ECO:0007669"/>
    <property type="project" value="TreeGrafter"/>
</dbReference>
<dbReference type="EMBL" id="QGKX02001621">
    <property type="protein sequence ID" value="KAF3505151.1"/>
    <property type="molecule type" value="Genomic_DNA"/>
</dbReference>
<organism evidence="2 3">
    <name type="scientific">Brassica cretica</name>
    <name type="common">Mustard</name>
    <dbReference type="NCBI Taxonomy" id="69181"/>
    <lineage>
        <taxon>Eukaryota</taxon>
        <taxon>Viridiplantae</taxon>
        <taxon>Streptophyta</taxon>
        <taxon>Embryophyta</taxon>
        <taxon>Tracheophyta</taxon>
        <taxon>Spermatophyta</taxon>
        <taxon>Magnoliopsida</taxon>
        <taxon>eudicotyledons</taxon>
        <taxon>Gunneridae</taxon>
        <taxon>Pentapetalae</taxon>
        <taxon>rosids</taxon>
        <taxon>malvids</taxon>
        <taxon>Brassicales</taxon>
        <taxon>Brassicaceae</taxon>
        <taxon>Brassiceae</taxon>
        <taxon>Brassica</taxon>
    </lineage>
</organism>
<dbReference type="GO" id="GO:0007140">
    <property type="term" value="P:male meiotic nuclear division"/>
    <property type="evidence" value="ECO:0007669"/>
    <property type="project" value="TreeGrafter"/>
</dbReference>
<sequence>MEKEKEESLRLAIAVSLLRSKIQNRLSSSSTSLCDAPSETDPLRCWKQKNRRSSSSTSRCGAPPSDTDALRWKQKAKERKKEIIRLQEDLKDAESCDLFPANASCKCYFFDNLGEFSGRRIGEASEPRFNDALRRRFLRIEPEYEDEAEQLRISIDFLLELSQAADSSASYFSNWSHQAVDFILGNTIQSLDLQTNNLIPELQFPFIGSLCCTYETNVCSCSSSYNNMLALFLHTQASLKKLISMGRTLESVEESISFMITQLIARMCTPFKGNEVKQLETSVGLYVQHLIRKLGSDPYIGQRAIFAISQRISILAENLLVMDPFDESFPEMDECMFIL</sequence>
<dbReference type="PANTHER" id="PTHR35768">
    <property type="entry name" value="PROTEIN MULTIPOLAR SPINDLE 1"/>
    <property type="match status" value="1"/>
</dbReference>
<protein>
    <submittedName>
        <fullName evidence="2">Uncharacterized protein</fullName>
    </submittedName>
</protein>
<accession>A0A8S9NSK4</accession>
<evidence type="ECO:0000313" key="2">
    <source>
        <dbReference type="EMBL" id="KAF3505151.1"/>
    </source>
</evidence>
<gene>
    <name evidence="2" type="ORF">F2Q69_00044021</name>
</gene>
<name>A0A8S9NSK4_BRACR</name>
<dbReference type="GO" id="GO:0042138">
    <property type="term" value="P:meiotic DNA double-strand break formation"/>
    <property type="evidence" value="ECO:0007669"/>
    <property type="project" value="InterPro"/>
</dbReference>
<dbReference type="AlphaFoldDB" id="A0A8S9NSK4"/>
<evidence type="ECO:0000313" key="3">
    <source>
        <dbReference type="Proteomes" id="UP000712600"/>
    </source>
</evidence>
<comment type="caution">
    <text evidence="2">The sequence shown here is derived from an EMBL/GenBank/DDBJ whole genome shotgun (WGS) entry which is preliminary data.</text>
</comment>
<feature type="region of interest" description="Disordered" evidence="1">
    <location>
        <begin position="25"/>
        <end position="71"/>
    </location>
</feature>
<evidence type="ECO:0000256" key="1">
    <source>
        <dbReference type="SAM" id="MobiDB-lite"/>
    </source>
</evidence>
<dbReference type="Proteomes" id="UP000712600">
    <property type="component" value="Unassembled WGS sequence"/>
</dbReference>